<name>A0A1B0CMR3_LUTLO</name>
<dbReference type="CDD" id="cd00033">
    <property type="entry name" value="CCP"/>
    <property type="match status" value="2"/>
</dbReference>
<dbReference type="PROSITE" id="PS50923">
    <property type="entry name" value="SUSHI"/>
    <property type="match status" value="1"/>
</dbReference>
<proteinExistence type="predicted"/>
<evidence type="ECO:0000256" key="5">
    <source>
        <dbReference type="PROSITE-ProRule" id="PRU00302"/>
    </source>
</evidence>
<sequence>MNPLDASEKLPLALVEILNPVYENYVKALEAKQNPPSCQEQFLPQIEHSRIVDILNAAGQSQSSMSDSLPIGIRVIFACDEGFHMNGECVAECNANGQWVTQKEGVCLRKCNAPSIPRDMNLENSTNNVFIVGHRAKLNCSGGLTMKGQPYIECLPTGMWTNVTMKIIIEKIQ</sequence>
<dbReference type="EMBL" id="AJWK01019121">
    <property type="status" value="NOT_ANNOTATED_CDS"/>
    <property type="molecule type" value="Genomic_DNA"/>
</dbReference>
<dbReference type="InterPro" id="IPR050350">
    <property type="entry name" value="Compl-Cell_Adhes-Reg"/>
</dbReference>
<organism evidence="8 9">
    <name type="scientific">Lutzomyia longipalpis</name>
    <name type="common">Sand fly</name>
    <dbReference type="NCBI Taxonomy" id="7200"/>
    <lineage>
        <taxon>Eukaryota</taxon>
        <taxon>Metazoa</taxon>
        <taxon>Ecdysozoa</taxon>
        <taxon>Arthropoda</taxon>
        <taxon>Hexapoda</taxon>
        <taxon>Insecta</taxon>
        <taxon>Pterygota</taxon>
        <taxon>Neoptera</taxon>
        <taxon>Endopterygota</taxon>
        <taxon>Diptera</taxon>
        <taxon>Nematocera</taxon>
        <taxon>Psychodoidea</taxon>
        <taxon>Psychodidae</taxon>
        <taxon>Lutzomyia</taxon>
        <taxon>Lutzomyia</taxon>
    </lineage>
</organism>
<dbReference type="Proteomes" id="UP000092461">
    <property type="component" value="Unassembled WGS sequence"/>
</dbReference>
<dbReference type="SUPFAM" id="SSF57535">
    <property type="entry name" value="Complement control module/SCR domain"/>
    <property type="match status" value="2"/>
</dbReference>
<dbReference type="AlphaFoldDB" id="A0A1B0CMR3"/>
<dbReference type="InterPro" id="IPR000436">
    <property type="entry name" value="Sushi_SCR_CCP_dom"/>
</dbReference>
<evidence type="ECO:0000313" key="9">
    <source>
        <dbReference type="Proteomes" id="UP000092461"/>
    </source>
</evidence>
<evidence type="ECO:0000256" key="2">
    <source>
        <dbReference type="ARBA" id="ARBA00022737"/>
    </source>
</evidence>
<feature type="domain" description="Sushi" evidence="6">
    <location>
        <begin position="36"/>
        <end position="109"/>
    </location>
</feature>
<keyword evidence="4" id="KW-0325">Glycoprotein</keyword>
<dbReference type="EMBL" id="GITU01010355">
    <property type="protein sequence ID" value="MBC1179058.1"/>
    <property type="molecule type" value="Transcribed_RNA"/>
</dbReference>
<dbReference type="VEuPathDB" id="VectorBase:LLOJ005951"/>
<keyword evidence="9" id="KW-1185">Reference proteome</keyword>
<accession>A0A1B0CMR3</accession>
<evidence type="ECO:0000259" key="6">
    <source>
        <dbReference type="PROSITE" id="PS50923"/>
    </source>
</evidence>
<dbReference type="InterPro" id="IPR035976">
    <property type="entry name" value="Sushi/SCR/CCP_sf"/>
</dbReference>
<evidence type="ECO:0000313" key="7">
    <source>
        <dbReference type="EMBL" id="MBC1179058.1"/>
    </source>
</evidence>
<reference evidence="9" key="1">
    <citation type="submission" date="2012-05" db="EMBL/GenBank/DDBJ databases">
        <title>Whole Genome Assembly of Lutzomyia longipalpis.</title>
        <authorList>
            <person name="Richards S."/>
            <person name="Qu C."/>
            <person name="Dillon R."/>
            <person name="Worley K."/>
            <person name="Scherer S."/>
            <person name="Batterton M."/>
            <person name="Taylor A."/>
            <person name="Hawes A."/>
            <person name="Hernandez B."/>
            <person name="Kovar C."/>
            <person name="Mandapat C."/>
            <person name="Pham C."/>
            <person name="Qu C."/>
            <person name="Jing C."/>
            <person name="Bess C."/>
            <person name="Bandaranaike D."/>
            <person name="Ngo D."/>
            <person name="Ongeri F."/>
            <person name="Arias F."/>
            <person name="Lara F."/>
            <person name="Weissenberger G."/>
            <person name="Kamau G."/>
            <person name="Han H."/>
            <person name="Shen H."/>
            <person name="Dinh H."/>
            <person name="Khalil I."/>
            <person name="Jones J."/>
            <person name="Shafer J."/>
            <person name="Jayaseelan J."/>
            <person name="Quiroz J."/>
            <person name="Blankenburg K."/>
            <person name="Nguyen L."/>
            <person name="Jackson L."/>
            <person name="Francisco L."/>
            <person name="Tang L.-Y."/>
            <person name="Pu L.-L."/>
            <person name="Perales L."/>
            <person name="Lorensuhewa L."/>
            <person name="Munidasa M."/>
            <person name="Coyle M."/>
            <person name="Taylor M."/>
            <person name="Puazo M."/>
            <person name="Firestine M."/>
            <person name="Scheel M."/>
            <person name="Javaid M."/>
            <person name="Wang M."/>
            <person name="Li M."/>
            <person name="Tabassum N."/>
            <person name="Saada N."/>
            <person name="Osuji N."/>
            <person name="Aqrawi P."/>
            <person name="Fu Q."/>
            <person name="Thornton R."/>
            <person name="Raj R."/>
            <person name="Goodspeed R."/>
            <person name="Mata R."/>
            <person name="Najjar R."/>
            <person name="Gubbala S."/>
            <person name="Lee S."/>
            <person name="Denson S."/>
            <person name="Patil S."/>
            <person name="Macmil S."/>
            <person name="Qi S."/>
            <person name="Matskevitch T."/>
            <person name="Palculict T."/>
            <person name="Mathew T."/>
            <person name="Vee V."/>
            <person name="Velamala V."/>
            <person name="Korchina V."/>
            <person name="Cai W."/>
            <person name="Liu W."/>
            <person name="Dai W."/>
            <person name="Zou X."/>
            <person name="Zhu Y."/>
            <person name="Zhang Y."/>
            <person name="Wu Y.-Q."/>
            <person name="Xin Y."/>
            <person name="Nazarath L."/>
            <person name="Kovar C."/>
            <person name="Han Y."/>
            <person name="Muzny D."/>
            <person name="Gibbs R."/>
        </authorList>
    </citation>
    <scope>NUCLEOTIDE SEQUENCE [LARGE SCALE GENOMIC DNA]</scope>
    <source>
        <strain evidence="9">Jacobina</strain>
    </source>
</reference>
<dbReference type="Pfam" id="PF00084">
    <property type="entry name" value="Sushi"/>
    <property type="match status" value="2"/>
</dbReference>
<keyword evidence="3" id="KW-1015">Disulfide bond</keyword>
<evidence type="ECO:0000256" key="1">
    <source>
        <dbReference type="ARBA" id="ARBA00022659"/>
    </source>
</evidence>
<dbReference type="Gene3D" id="2.10.70.10">
    <property type="entry name" value="Complement Module, domain 1"/>
    <property type="match status" value="2"/>
</dbReference>
<comment type="caution">
    <text evidence="5">Lacks conserved residue(s) required for the propagation of feature annotation.</text>
</comment>
<dbReference type="PANTHER" id="PTHR19325:SF575">
    <property type="entry name" value="LOCOMOTION-RELATED PROTEIN HIKARU GENKI"/>
    <property type="match status" value="1"/>
</dbReference>
<evidence type="ECO:0000256" key="3">
    <source>
        <dbReference type="ARBA" id="ARBA00023157"/>
    </source>
</evidence>
<keyword evidence="2" id="KW-0677">Repeat</keyword>
<dbReference type="SMART" id="SM00032">
    <property type="entry name" value="CCP"/>
    <property type="match status" value="2"/>
</dbReference>
<evidence type="ECO:0000256" key="4">
    <source>
        <dbReference type="ARBA" id="ARBA00023180"/>
    </source>
</evidence>
<reference evidence="7" key="2">
    <citation type="journal article" date="2020" name="BMC">
        <title>Leishmania infection induces a limited differential gene expression in the sand fly midgut.</title>
        <authorList>
            <person name="Coutinho-Abreu I.V."/>
            <person name="Serafim T.D."/>
            <person name="Meneses C."/>
            <person name="Kamhawi S."/>
            <person name="Oliveira F."/>
            <person name="Valenzuela J.G."/>
        </authorList>
    </citation>
    <scope>NUCLEOTIDE SEQUENCE</scope>
    <source>
        <strain evidence="7">Jacobina</strain>
        <tissue evidence="7">Midgut</tissue>
    </source>
</reference>
<keyword evidence="1 5" id="KW-0768">Sushi</keyword>
<reference evidence="8" key="3">
    <citation type="submission" date="2020-05" db="UniProtKB">
        <authorList>
            <consortium name="EnsemblMetazoa"/>
        </authorList>
    </citation>
    <scope>IDENTIFICATION</scope>
    <source>
        <strain evidence="8">Jacobina</strain>
    </source>
</reference>
<dbReference type="EnsemblMetazoa" id="LLOJ005951-RA">
    <property type="protein sequence ID" value="LLOJ005951-PA"/>
    <property type="gene ID" value="LLOJ005951"/>
</dbReference>
<evidence type="ECO:0000313" key="8">
    <source>
        <dbReference type="EnsemblMetazoa" id="LLOJ005951-PA"/>
    </source>
</evidence>
<protein>
    <recommendedName>
        <fullName evidence="6">Sushi domain-containing protein</fullName>
    </recommendedName>
</protein>
<dbReference type="VEuPathDB" id="VectorBase:LLONM1_005191"/>
<dbReference type="PANTHER" id="PTHR19325">
    <property type="entry name" value="COMPLEMENT COMPONENT-RELATED SUSHI DOMAIN-CONTAINING"/>
    <property type="match status" value="1"/>
</dbReference>